<evidence type="ECO:0000259" key="3">
    <source>
        <dbReference type="PROSITE" id="PS50994"/>
    </source>
</evidence>
<dbReference type="Gene3D" id="1.10.10.10">
    <property type="entry name" value="Winged helix-like DNA-binding domain superfamily/Winged helix DNA-binding domain"/>
    <property type="match status" value="1"/>
</dbReference>
<proteinExistence type="inferred from homology"/>
<dbReference type="InterPro" id="IPR012337">
    <property type="entry name" value="RNaseH-like_sf"/>
</dbReference>
<dbReference type="EMBL" id="AJ243722">
    <property type="protein sequence ID" value="CAB50739.1"/>
    <property type="molecule type" value="Genomic_DNA"/>
</dbReference>
<feature type="domain" description="Integrase catalytic" evidence="3">
    <location>
        <begin position="240"/>
        <end position="408"/>
    </location>
</feature>
<dbReference type="InterPro" id="IPR002514">
    <property type="entry name" value="Transposase_8"/>
</dbReference>
<gene>
    <name evidence="4" type="primary">tpnA</name>
</gene>
<dbReference type="GO" id="GO:0015074">
    <property type="term" value="P:DNA integration"/>
    <property type="evidence" value="ECO:0007669"/>
    <property type="project" value="InterPro"/>
</dbReference>
<geneLocation type="plasmid" evidence="4">
    <name>pMOL28</name>
</geneLocation>
<dbReference type="GO" id="GO:0004803">
    <property type="term" value="F:transposase activity"/>
    <property type="evidence" value="ECO:0007669"/>
    <property type="project" value="InterPro"/>
</dbReference>
<keyword evidence="4" id="KW-0614">Plasmid</keyword>
<accession>Q9XAT9</accession>
<dbReference type="Pfam" id="PF13276">
    <property type="entry name" value="HTH_21"/>
    <property type="match status" value="1"/>
</dbReference>
<dbReference type="SUPFAM" id="SSF48295">
    <property type="entry name" value="TrpR-like"/>
    <property type="match status" value="1"/>
</dbReference>
<protein>
    <submittedName>
        <fullName evidence="4">Putative transposase</fullName>
    </submittedName>
</protein>
<dbReference type="GO" id="GO:0043565">
    <property type="term" value="F:sequence-specific DNA binding"/>
    <property type="evidence" value="ECO:0007669"/>
    <property type="project" value="InterPro"/>
</dbReference>
<dbReference type="InterPro" id="IPR048020">
    <property type="entry name" value="Transpos_IS3"/>
</dbReference>
<dbReference type="AlphaFoldDB" id="Q9XAT9"/>
<dbReference type="InterPro" id="IPR001584">
    <property type="entry name" value="Integrase_cat-core"/>
</dbReference>
<dbReference type="InterPro" id="IPR036397">
    <property type="entry name" value="RNaseH_sf"/>
</dbReference>
<feature type="coiled-coil region" evidence="2">
    <location>
        <begin position="85"/>
        <end position="112"/>
    </location>
</feature>
<evidence type="ECO:0000313" key="4">
    <source>
        <dbReference type="EMBL" id="CAB50739.1"/>
    </source>
</evidence>
<evidence type="ECO:0000256" key="2">
    <source>
        <dbReference type="SAM" id="Coils"/>
    </source>
</evidence>
<dbReference type="Gene3D" id="3.30.420.10">
    <property type="entry name" value="Ribonuclease H-like superfamily/Ribonuclease H"/>
    <property type="match status" value="1"/>
</dbReference>
<organism evidence="4">
    <name type="scientific">Cupriavidus metallidurans</name>
    <dbReference type="NCBI Taxonomy" id="119219"/>
    <lineage>
        <taxon>Bacteria</taxon>
        <taxon>Pseudomonadati</taxon>
        <taxon>Pseudomonadota</taxon>
        <taxon>Betaproteobacteria</taxon>
        <taxon>Burkholderiales</taxon>
        <taxon>Burkholderiaceae</taxon>
        <taxon>Cupriavidus</taxon>
    </lineage>
</organism>
<keyword evidence="2" id="KW-0175">Coiled coil</keyword>
<dbReference type="Pfam" id="PF01527">
    <property type="entry name" value="HTH_Tnp_1"/>
    <property type="match status" value="1"/>
</dbReference>
<dbReference type="InterPro" id="IPR025948">
    <property type="entry name" value="HTH-like_dom"/>
</dbReference>
<sequence>MTSFKPRQIVESIEILTEPERRRRRSVQEKLAIVQETMEPGATVSAVARRHGLNPNQVFAWRKQYQEGSLAAVSAGEAVVPASQLAAAMKEIRELQRLLGKKTQEAEILKEAVEYGRSKNWIARSPLLARGRPMKTVCDVLGVARSAVAAKQARSSEWRDGRRARQYDDTALVAEIHELVAGLPTYGYRRVWALLRRSHELSGASPVNAKRVYRVMHDHQLLLRRPGRRLDTRRHDGRVAVDRSNTRWCSDGFEFRCDDGSPLRVTFALDCHDREAISWAATTGGHSGDIVRDVMLAAVEQRFGAVQTEQTIEWLSDNGSAYIDHRTRTFARELGLEPLTTPVRSPQSNGMAESFVKTMKRDYIAFMNKPDVPTALSQLTVAFEQYNDWHPHKALKYRSPREFRRAATSST</sequence>
<reference evidence="4" key="2">
    <citation type="journal article" date="2000" name="J. Bacteriol.">
        <title>Regulation of the cnr cobalt and nickel resistance determinant of Ralstonia eutropha (Alcaligenes eutrophus) CH34.</title>
        <authorList>
            <person name="Tibazarwa C."/>
            <person name="Wuertz S."/>
            <person name="Mergeay M."/>
            <person name="Wyns L."/>
            <person name="van Der Lelie D."/>
        </authorList>
    </citation>
    <scope>NUCLEOTIDE SEQUENCE</scope>
    <source>
        <strain evidence="4">CH34</strain>
        <plasmid evidence="4">pMOL28</plasmid>
    </source>
</reference>
<comment type="similarity">
    <text evidence="1">Belongs to the transposase 8 family.</text>
</comment>
<dbReference type="InterPro" id="IPR036388">
    <property type="entry name" value="WH-like_DNA-bd_sf"/>
</dbReference>
<dbReference type="Pfam" id="PF13683">
    <property type="entry name" value="rve_3"/>
    <property type="match status" value="1"/>
</dbReference>
<evidence type="ECO:0000256" key="1">
    <source>
        <dbReference type="ARBA" id="ARBA00009964"/>
    </source>
</evidence>
<dbReference type="NCBIfam" id="NF033516">
    <property type="entry name" value="transpos_IS3"/>
    <property type="match status" value="1"/>
</dbReference>
<reference evidence="4" key="1">
    <citation type="submission" date="1999-07" db="EMBL/GenBank/DDBJ databases">
        <authorList>
            <person name="van der Lelie D."/>
        </authorList>
    </citation>
    <scope>NUCLEOTIDE SEQUENCE</scope>
    <source>
        <strain evidence="4">CH34</strain>
        <plasmid evidence="4">pMOL28</plasmid>
    </source>
</reference>
<dbReference type="PROSITE" id="PS50994">
    <property type="entry name" value="INTEGRASE"/>
    <property type="match status" value="1"/>
</dbReference>
<dbReference type="InterPro" id="IPR010921">
    <property type="entry name" value="Trp_repressor/repl_initiator"/>
</dbReference>
<dbReference type="PANTHER" id="PTHR37936:SF3">
    <property type="entry name" value="TRANSPOSASE INSC FOR INSERTION ELEMENT IS2A-RELATED"/>
    <property type="match status" value="1"/>
</dbReference>
<name>Q9XAT9_9BURK</name>
<dbReference type="PANTHER" id="PTHR37936">
    <property type="entry name" value="TRANSPOSASE INSC FOR INSERTION ELEMENT IS2A-RELATED"/>
    <property type="match status" value="1"/>
</dbReference>
<dbReference type="GO" id="GO:0006313">
    <property type="term" value="P:DNA transposition"/>
    <property type="evidence" value="ECO:0007669"/>
    <property type="project" value="InterPro"/>
</dbReference>
<dbReference type="SUPFAM" id="SSF53098">
    <property type="entry name" value="Ribonuclease H-like"/>
    <property type="match status" value="1"/>
</dbReference>